<dbReference type="Proteomes" id="UP001360953">
    <property type="component" value="Unassembled WGS sequence"/>
</dbReference>
<dbReference type="GeneID" id="92036755"/>
<dbReference type="GO" id="GO:0032259">
    <property type="term" value="P:methylation"/>
    <property type="evidence" value="ECO:0007669"/>
    <property type="project" value="UniProtKB-KW"/>
</dbReference>
<dbReference type="EMBL" id="JBBPEH010000013">
    <property type="protein sequence ID" value="KAK7530978.1"/>
    <property type="molecule type" value="Genomic_DNA"/>
</dbReference>
<dbReference type="Pfam" id="PF08100">
    <property type="entry name" value="Dimerisation"/>
    <property type="match status" value="1"/>
</dbReference>
<accession>A0ABR1L6X1</accession>
<protein>
    <submittedName>
        <fullName evidence="6">S-adenosyl-L-methionine-dependent methyltransferase</fullName>
    </submittedName>
</protein>
<dbReference type="PANTHER" id="PTHR43712:SF12">
    <property type="entry name" value="STERIGMATOCYSTIN 8-O-METHYLTRANSFERASE"/>
    <property type="match status" value="1"/>
</dbReference>
<keyword evidence="7" id="KW-1185">Reference proteome</keyword>
<comment type="caution">
    <text evidence="6">The sequence shown here is derived from an EMBL/GenBank/DDBJ whole genome shotgun (WGS) entry which is preliminary data.</text>
</comment>
<dbReference type="Gene3D" id="1.10.10.10">
    <property type="entry name" value="Winged helix-like DNA-binding domain superfamily/Winged helix DNA-binding domain"/>
    <property type="match status" value="1"/>
</dbReference>
<feature type="domain" description="O-methyltransferase C-terminal" evidence="4">
    <location>
        <begin position="180"/>
        <end position="382"/>
    </location>
</feature>
<dbReference type="InterPro" id="IPR036388">
    <property type="entry name" value="WH-like_DNA-bd_sf"/>
</dbReference>
<dbReference type="SUPFAM" id="SSF46785">
    <property type="entry name" value="Winged helix' DNA-binding domain"/>
    <property type="match status" value="1"/>
</dbReference>
<dbReference type="InterPro" id="IPR016461">
    <property type="entry name" value="COMT-like"/>
</dbReference>
<evidence type="ECO:0000256" key="3">
    <source>
        <dbReference type="ARBA" id="ARBA00022691"/>
    </source>
</evidence>
<sequence length="408" mass="45439">MASKTSALAALRDLRELTAKLEAQIEACPGNTSLVDDRGLDSTRSGFIETANKVSLLLSHPLEYWAQVRGTCADTAAFRSASELELFQRIPLDGTISSQDLAAAAGVDEDALTRVLRLLALRDCFQEKKPHVFAHTHFSAFVREHPHFASFTRTSLEVFGCSSTSLPDALLAPVDSDGHKPSAFEVRFGEPCYAYWNNHPEKLARFQHGLHEPLLLNEITEAYPWNEVKGTVVDIGGGEGQVAMCLADHFSHLSFIVQDVFVKEDKVEEVARRNLSNRLRFEVHDYFTPQEPVTTGAYFLKHCLHNNGDDDCVRILKAIVPALQTSGPGACLIIAENVLPEWDDASMARRQKTELLQDDISMMLLFNAKKRTAAEYQSLLSRSHDRLKIVAIHRPSRGQLCCLEVRLA</sequence>
<dbReference type="InterPro" id="IPR012967">
    <property type="entry name" value="COMT_dimerisation"/>
</dbReference>
<reference evidence="6 7" key="1">
    <citation type="submission" date="2024-04" db="EMBL/GenBank/DDBJ databases">
        <title>Phyllosticta paracitricarpa is synonymous to the EU quarantine fungus P. citricarpa based on phylogenomic analyses.</title>
        <authorList>
            <consortium name="Lawrence Berkeley National Laboratory"/>
            <person name="Van ingen-buijs V.A."/>
            <person name="Van westerhoven A.C."/>
            <person name="Haridas S."/>
            <person name="Skiadas P."/>
            <person name="Martin F."/>
            <person name="Groenewald J.Z."/>
            <person name="Crous P.W."/>
            <person name="Seidl M.F."/>
        </authorList>
    </citation>
    <scope>NUCLEOTIDE SEQUENCE [LARGE SCALE GENOMIC DNA]</scope>
    <source>
        <strain evidence="6 7">CPC 17464</strain>
    </source>
</reference>
<evidence type="ECO:0000256" key="2">
    <source>
        <dbReference type="ARBA" id="ARBA00022679"/>
    </source>
</evidence>
<dbReference type="RefSeq" id="XP_066651051.1">
    <property type="nucleotide sequence ID" value="XM_066803849.1"/>
</dbReference>
<evidence type="ECO:0000313" key="6">
    <source>
        <dbReference type="EMBL" id="KAK7530978.1"/>
    </source>
</evidence>
<dbReference type="SUPFAM" id="SSF53335">
    <property type="entry name" value="S-adenosyl-L-methionine-dependent methyltransferases"/>
    <property type="match status" value="1"/>
</dbReference>
<name>A0ABR1L6X1_9PEZI</name>
<dbReference type="Pfam" id="PF00891">
    <property type="entry name" value="Methyltransf_2"/>
    <property type="match status" value="1"/>
</dbReference>
<evidence type="ECO:0000256" key="1">
    <source>
        <dbReference type="ARBA" id="ARBA00022603"/>
    </source>
</evidence>
<keyword evidence="2" id="KW-0808">Transferase</keyword>
<organism evidence="6 7">
    <name type="scientific">Phyllosticta citribraziliensis</name>
    <dbReference type="NCBI Taxonomy" id="989973"/>
    <lineage>
        <taxon>Eukaryota</taxon>
        <taxon>Fungi</taxon>
        <taxon>Dikarya</taxon>
        <taxon>Ascomycota</taxon>
        <taxon>Pezizomycotina</taxon>
        <taxon>Dothideomycetes</taxon>
        <taxon>Dothideomycetes incertae sedis</taxon>
        <taxon>Botryosphaeriales</taxon>
        <taxon>Phyllostictaceae</taxon>
        <taxon>Phyllosticta</taxon>
    </lineage>
</organism>
<keyword evidence="1 6" id="KW-0489">Methyltransferase</keyword>
<dbReference type="InterPro" id="IPR029063">
    <property type="entry name" value="SAM-dependent_MTases_sf"/>
</dbReference>
<gene>
    <name evidence="6" type="ORF">J3D65DRAFT_687696</name>
</gene>
<dbReference type="InterPro" id="IPR036390">
    <property type="entry name" value="WH_DNA-bd_sf"/>
</dbReference>
<keyword evidence="3" id="KW-0949">S-adenosyl-L-methionine</keyword>
<dbReference type="Gene3D" id="3.40.50.150">
    <property type="entry name" value="Vaccinia Virus protein VP39"/>
    <property type="match status" value="1"/>
</dbReference>
<evidence type="ECO:0000259" key="4">
    <source>
        <dbReference type="Pfam" id="PF00891"/>
    </source>
</evidence>
<evidence type="ECO:0000313" key="7">
    <source>
        <dbReference type="Proteomes" id="UP001360953"/>
    </source>
</evidence>
<feature type="domain" description="O-methyltransferase dimerisation" evidence="5">
    <location>
        <begin position="75"/>
        <end position="140"/>
    </location>
</feature>
<evidence type="ECO:0000259" key="5">
    <source>
        <dbReference type="Pfam" id="PF08100"/>
    </source>
</evidence>
<dbReference type="PROSITE" id="PS51683">
    <property type="entry name" value="SAM_OMT_II"/>
    <property type="match status" value="1"/>
</dbReference>
<dbReference type="InterPro" id="IPR001077">
    <property type="entry name" value="COMT_C"/>
</dbReference>
<proteinExistence type="predicted"/>
<dbReference type="GO" id="GO:0008168">
    <property type="term" value="F:methyltransferase activity"/>
    <property type="evidence" value="ECO:0007669"/>
    <property type="project" value="UniProtKB-KW"/>
</dbReference>
<dbReference type="PANTHER" id="PTHR43712">
    <property type="entry name" value="PUTATIVE (AFU_ORTHOLOGUE AFUA_4G14580)-RELATED"/>
    <property type="match status" value="1"/>
</dbReference>